<evidence type="ECO:0000313" key="1">
    <source>
        <dbReference type="Proteomes" id="UP000085678"/>
    </source>
</evidence>
<sequence>MFSVSNEVQDMESLPSIKAFIVASVLVSVGMVNAGRNDRRDTCSNSDTPCYDYALTYIMDGRTENFFGGNRTEILAHNWLIGRTEADVIQEGKMATAWLMTKYGINFTDVEDEVYLDASNAVTSDDGNLTFTAFMVDPAARYRLVSASKGHKVEFFNAPISDAGWAVIVNEDYSASGTFDSTLPQGAMIVYGDYIIPLCDQTETRRKKPKGKGRNCRNLFNQSTLKIHYESSAYMLTVDGVIVIDCIVKETSWGVGIARGASFMEPDNLYSTRNVLTFPATAP</sequence>
<dbReference type="AlphaFoldDB" id="A0A1S3HBI0"/>
<accession>A0A1S3HBI0</accession>
<dbReference type="KEGG" id="lak:106153787"/>
<dbReference type="Proteomes" id="UP000085678">
    <property type="component" value="Unplaced"/>
</dbReference>
<proteinExistence type="predicted"/>
<protein>
    <submittedName>
        <fullName evidence="2">Uncharacterized protein LOC106153787</fullName>
    </submittedName>
</protein>
<dbReference type="RefSeq" id="XP_013383375.1">
    <property type="nucleotide sequence ID" value="XM_013527921.1"/>
</dbReference>
<keyword evidence="1" id="KW-1185">Reference proteome</keyword>
<name>A0A1S3HBI0_LINAN</name>
<dbReference type="InParanoid" id="A0A1S3HBI0"/>
<organism evidence="1 2">
    <name type="scientific">Lingula anatina</name>
    <name type="common">Brachiopod</name>
    <name type="synonym">Lingula unguis</name>
    <dbReference type="NCBI Taxonomy" id="7574"/>
    <lineage>
        <taxon>Eukaryota</taxon>
        <taxon>Metazoa</taxon>
        <taxon>Spiralia</taxon>
        <taxon>Lophotrochozoa</taxon>
        <taxon>Brachiopoda</taxon>
        <taxon>Linguliformea</taxon>
        <taxon>Lingulata</taxon>
        <taxon>Lingulida</taxon>
        <taxon>Linguloidea</taxon>
        <taxon>Lingulidae</taxon>
        <taxon>Lingula</taxon>
    </lineage>
</organism>
<dbReference type="GeneID" id="106153787"/>
<gene>
    <name evidence="2" type="primary">LOC106153787</name>
</gene>
<reference evidence="2" key="1">
    <citation type="submission" date="2025-08" db="UniProtKB">
        <authorList>
            <consortium name="RefSeq"/>
        </authorList>
    </citation>
    <scope>IDENTIFICATION</scope>
    <source>
        <tissue evidence="2">Gonads</tissue>
    </source>
</reference>
<evidence type="ECO:0000313" key="2">
    <source>
        <dbReference type="RefSeq" id="XP_013383375.1"/>
    </source>
</evidence>